<protein>
    <recommendedName>
        <fullName evidence="3">Transposase</fullName>
    </recommendedName>
</protein>
<evidence type="ECO:0000313" key="2">
    <source>
        <dbReference type="Proteomes" id="UP001501410"/>
    </source>
</evidence>
<dbReference type="Proteomes" id="UP001501410">
    <property type="component" value="Unassembled WGS sequence"/>
</dbReference>
<dbReference type="EMBL" id="BAABEZ010000004">
    <property type="protein sequence ID" value="GAA4451005.1"/>
    <property type="molecule type" value="Genomic_DNA"/>
</dbReference>
<evidence type="ECO:0008006" key="3">
    <source>
        <dbReference type="Google" id="ProtNLM"/>
    </source>
</evidence>
<accession>A0ABP8MIJ4</accession>
<keyword evidence="2" id="KW-1185">Reference proteome</keyword>
<organism evidence="1 2">
    <name type="scientific">Rurimicrobium arvi</name>
    <dbReference type="NCBI Taxonomy" id="2049916"/>
    <lineage>
        <taxon>Bacteria</taxon>
        <taxon>Pseudomonadati</taxon>
        <taxon>Bacteroidota</taxon>
        <taxon>Chitinophagia</taxon>
        <taxon>Chitinophagales</taxon>
        <taxon>Chitinophagaceae</taxon>
        <taxon>Rurimicrobium</taxon>
    </lineage>
</organism>
<dbReference type="RefSeq" id="WP_344822903.1">
    <property type="nucleotide sequence ID" value="NZ_BAABEZ010000004.1"/>
</dbReference>
<reference evidence="2" key="1">
    <citation type="journal article" date="2019" name="Int. J. Syst. Evol. Microbiol.">
        <title>The Global Catalogue of Microorganisms (GCM) 10K type strain sequencing project: providing services to taxonomists for standard genome sequencing and annotation.</title>
        <authorList>
            <consortium name="The Broad Institute Genomics Platform"/>
            <consortium name="The Broad Institute Genome Sequencing Center for Infectious Disease"/>
            <person name="Wu L."/>
            <person name="Ma J."/>
        </authorList>
    </citation>
    <scope>NUCLEOTIDE SEQUENCE [LARGE SCALE GENOMIC DNA]</scope>
    <source>
        <strain evidence="2">JCM 31921</strain>
    </source>
</reference>
<proteinExistence type="predicted"/>
<evidence type="ECO:0000313" key="1">
    <source>
        <dbReference type="EMBL" id="GAA4451005.1"/>
    </source>
</evidence>
<name>A0ABP8MIJ4_9BACT</name>
<comment type="caution">
    <text evidence="1">The sequence shown here is derived from an EMBL/GenBank/DDBJ whole genome shotgun (WGS) entry which is preliminary data.</text>
</comment>
<sequence>MAFERFRSFDAFQKIKLCLNRVYYQVEFVATRYIPAPETKYGQVKTQQPA</sequence>
<gene>
    <name evidence="1" type="ORF">GCM10023092_07870</name>
</gene>